<dbReference type="Pfam" id="PF02590">
    <property type="entry name" value="SPOUT_MTase"/>
    <property type="match status" value="1"/>
</dbReference>
<dbReference type="AlphaFoldDB" id="A0A4V2NHY1"/>
<dbReference type="PANTHER" id="PTHR33603:SF1">
    <property type="entry name" value="RIBOSOMAL RNA LARGE SUBUNIT METHYLTRANSFERASE H"/>
    <property type="match status" value="1"/>
</dbReference>
<evidence type="ECO:0000256" key="1">
    <source>
        <dbReference type="ARBA" id="ARBA00022603"/>
    </source>
</evidence>
<keyword evidence="2 5" id="KW-0808">Transferase</keyword>
<comment type="function">
    <text evidence="5">Specifically methylates the pseudouridine at position 1915 (m3Psi1915) in 23S rRNA.</text>
</comment>
<comment type="subunit">
    <text evidence="5">Homodimer.</text>
</comment>
<accession>A0A4V2NHY1</accession>
<keyword evidence="5" id="KW-0698">rRNA processing</keyword>
<dbReference type="Proteomes" id="UP000291072">
    <property type="component" value="Unassembled WGS sequence"/>
</dbReference>
<organism evidence="6 7">
    <name type="scientific">Mycoplasma todarodis</name>
    <dbReference type="NCBI Taxonomy" id="1937191"/>
    <lineage>
        <taxon>Bacteria</taxon>
        <taxon>Bacillati</taxon>
        <taxon>Mycoplasmatota</taxon>
        <taxon>Mollicutes</taxon>
        <taxon>Mycoplasmataceae</taxon>
        <taxon>Mycoplasma</taxon>
    </lineage>
</organism>
<evidence type="ECO:0000313" key="7">
    <source>
        <dbReference type="Proteomes" id="UP000291072"/>
    </source>
</evidence>
<feature type="binding site" evidence="5">
    <location>
        <begin position="112"/>
        <end position="117"/>
    </location>
    <ligand>
        <name>S-adenosyl-L-methionine</name>
        <dbReference type="ChEBI" id="CHEBI:59789"/>
    </ligand>
</feature>
<dbReference type="HAMAP" id="MF_00658">
    <property type="entry name" value="23SrRNA_methyltr_H"/>
    <property type="match status" value="1"/>
</dbReference>
<dbReference type="InterPro" id="IPR029028">
    <property type="entry name" value="Alpha/beta_knot_MTases"/>
</dbReference>
<dbReference type="Gene3D" id="3.40.1280.10">
    <property type="match status" value="1"/>
</dbReference>
<comment type="subcellular location">
    <subcellularLocation>
        <location evidence="5">Cytoplasm</location>
    </subcellularLocation>
</comment>
<evidence type="ECO:0000256" key="2">
    <source>
        <dbReference type="ARBA" id="ARBA00022679"/>
    </source>
</evidence>
<dbReference type="SUPFAM" id="SSF75217">
    <property type="entry name" value="alpha/beta knot"/>
    <property type="match status" value="1"/>
</dbReference>
<comment type="caution">
    <text evidence="5">Lacks conserved residue(s) required for the propagation of feature annotation.</text>
</comment>
<evidence type="ECO:0000256" key="5">
    <source>
        <dbReference type="HAMAP-Rule" id="MF_00658"/>
    </source>
</evidence>
<comment type="caution">
    <text evidence="6">The sequence shown here is derived from an EMBL/GenBank/DDBJ whole genome shotgun (WGS) entry which is preliminary data.</text>
</comment>
<dbReference type="RefSeq" id="WP_131613707.1">
    <property type="nucleotide sequence ID" value="NZ_CBDBYJ010000001.1"/>
</dbReference>
<dbReference type="EC" id="2.1.1.177" evidence="5"/>
<comment type="catalytic activity">
    <reaction evidence="5">
        <text>pseudouridine(1915) in 23S rRNA + S-adenosyl-L-methionine = N(3)-methylpseudouridine(1915) in 23S rRNA + S-adenosyl-L-homocysteine + H(+)</text>
        <dbReference type="Rhea" id="RHEA:42752"/>
        <dbReference type="Rhea" id="RHEA-COMP:10221"/>
        <dbReference type="Rhea" id="RHEA-COMP:10222"/>
        <dbReference type="ChEBI" id="CHEBI:15378"/>
        <dbReference type="ChEBI" id="CHEBI:57856"/>
        <dbReference type="ChEBI" id="CHEBI:59789"/>
        <dbReference type="ChEBI" id="CHEBI:65314"/>
        <dbReference type="ChEBI" id="CHEBI:74486"/>
        <dbReference type="EC" id="2.1.1.177"/>
    </reaction>
</comment>
<keyword evidence="7" id="KW-1185">Reference proteome</keyword>
<protein>
    <recommendedName>
        <fullName evidence="5">Ribosomal RNA large subunit methyltransferase H</fullName>
        <ecNumber evidence="5">2.1.1.177</ecNumber>
    </recommendedName>
    <alternativeName>
        <fullName evidence="5">23S rRNA (pseudouridine1915-N3)-methyltransferase</fullName>
    </alternativeName>
    <alternativeName>
        <fullName evidence="5">23S rRNA m3Psi1915 methyltransferase</fullName>
    </alternativeName>
    <alternativeName>
        <fullName evidence="5">rRNA (pseudouridine-N3-)-methyltransferase RlmH</fullName>
    </alternativeName>
</protein>
<gene>
    <name evidence="5" type="primary">rlmH</name>
    <name evidence="6" type="ORF">C4B25_03805</name>
</gene>
<dbReference type="OrthoDB" id="9806643at2"/>
<dbReference type="CDD" id="cd18081">
    <property type="entry name" value="RlmH-like"/>
    <property type="match status" value="1"/>
</dbReference>
<sequence length="144" mass="16632">MKINIIAVGTLGKEWKTLYKDYFKKLGFYAHVRLSEVKPVNDRNIEVVKQKETMIIQSLIPKNSRVVLCSLKGKQYSSEEFSAKFTETDNITFVVGGSYGVDESQFSEKLNFSPMTFPHQMFRVMLVEQLFRAFSIKSGSKYHK</sequence>
<dbReference type="InterPro" id="IPR029026">
    <property type="entry name" value="tRNA_m1G_MTases_N"/>
</dbReference>
<proteinExistence type="inferred from homology"/>
<keyword evidence="1 5" id="KW-0489">Methyltransferase</keyword>
<dbReference type="PIRSF" id="PIRSF004505">
    <property type="entry name" value="MT_bac"/>
    <property type="match status" value="1"/>
</dbReference>
<dbReference type="InterPro" id="IPR003742">
    <property type="entry name" value="RlmH-like"/>
</dbReference>
<feature type="binding site" evidence="5">
    <location>
        <position position="96"/>
    </location>
    <ligand>
        <name>S-adenosyl-L-methionine</name>
        <dbReference type="ChEBI" id="CHEBI:59789"/>
    </ligand>
</feature>
<evidence type="ECO:0000313" key="6">
    <source>
        <dbReference type="EMBL" id="TCG10528.1"/>
    </source>
</evidence>
<evidence type="ECO:0000256" key="3">
    <source>
        <dbReference type="ARBA" id="ARBA00022691"/>
    </source>
</evidence>
<dbReference type="GO" id="GO:0005737">
    <property type="term" value="C:cytoplasm"/>
    <property type="evidence" value="ECO:0007669"/>
    <property type="project" value="UniProtKB-SubCell"/>
</dbReference>
<keyword evidence="5" id="KW-0963">Cytoplasm</keyword>
<name>A0A4V2NHY1_9MOLU</name>
<evidence type="ECO:0000256" key="4">
    <source>
        <dbReference type="ARBA" id="ARBA00038303"/>
    </source>
</evidence>
<dbReference type="PANTHER" id="PTHR33603">
    <property type="entry name" value="METHYLTRANSFERASE"/>
    <property type="match status" value="1"/>
</dbReference>
<keyword evidence="3 5" id="KW-0949">S-adenosyl-L-methionine</keyword>
<reference evidence="6 7" key="1">
    <citation type="submission" date="2018-02" db="EMBL/GenBank/DDBJ databases">
        <title>Mycoplasma marinum and Mycoplasma todarodis sp. nov., moderately halophilic and psychrotolerant mycoplasmas isolated from cephalopods.</title>
        <authorList>
            <person name="Viver T."/>
        </authorList>
    </citation>
    <scope>NUCLEOTIDE SEQUENCE [LARGE SCALE GENOMIC DNA]</scope>
    <source>
        <strain evidence="6 7">5H</strain>
    </source>
</reference>
<dbReference type="GO" id="GO:0070038">
    <property type="term" value="F:rRNA (pseudouridine-N3-)-methyltransferase activity"/>
    <property type="evidence" value="ECO:0007669"/>
    <property type="project" value="UniProtKB-UniRule"/>
</dbReference>
<dbReference type="EMBL" id="PSZP01000037">
    <property type="protein sequence ID" value="TCG10528.1"/>
    <property type="molecule type" value="Genomic_DNA"/>
</dbReference>
<comment type="similarity">
    <text evidence="4 5">Belongs to the RNA methyltransferase RlmH family.</text>
</comment>